<comment type="caution">
    <text evidence="2">The sequence shown here is derived from an EMBL/GenBank/DDBJ whole genome shotgun (WGS) entry which is preliminary data.</text>
</comment>
<proteinExistence type="predicted"/>
<sequence length="109" mass="12793">MGNKNGFDPSVTRGVQVYWERAERVTVVHSGGFLDRVDQGSVVLFETKREDEERMFWFGRTTNTAYWFVMHQPVSIFEVGNWFNHHQMMLDAHNGDLDEFCDMQGELPF</sequence>
<dbReference type="EMBL" id="JRXF01000053">
    <property type="protein sequence ID" value="KOC88111.1"/>
    <property type="molecule type" value="Genomic_DNA"/>
</dbReference>
<dbReference type="RefSeq" id="WP_052902589.1">
    <property type="nucleotide sequence ID" value="NZ_JRXE01000038.1"/>
</dbReference>
<dbReference type="AlphaFoldDB" id="A0A0L7SYR8"/>
<accession>A0A0L7SYR8</accession>
<name>A0A0L7SYR8_9GAMM</name>
<protein>
    <submittedName>
        <fullName evidence="2">Uncharacterized protein</fullName>
    </submittedName>
</protein>
<dbReference type="EMBL" id="JRXE01000038">
    <property type="protein sequence ID" value="KOC87528.1"/>
    <property type="molecule type" value="Genomic_DNA"/>
</dbReference>
<dbReference type="Proteomes" id="UP000037088">
    <property type="component" value="Unassembled WGS sequence"/>
</dbReference>
<dbReference type="PATRIC" id="fig|1560201.3.peg.4290"/>
<evidence type="ECO:0000313" key="2">
    <source>
        <dbReference type="EMBL" id="KOC88111.1"/>
    </source>
</evidence>
<dbReference type="OrthoDB" id="9913261at2"/>
<reference evidence="3 4" key="1">
    <citation type="journal article" date="2015" name="Int. J. Syst. Evol. Microbiol.">
        <title>Erwinia iniecta sp. nov., isolated from Russian wheat aphids (Diuraphis noxia).</title>
        <authorList>
            <person name="Campillo T."/>
            <person name="Luna E."/>
            <person name="Portier P."/>
            <person name="Fischer-Le Saux M."/>
            <person name="Lapitan N."/>
            <person name="Tisserat N.A."/>
            <person name="Leach J.E."/>
        </authorList>
    </citation>
    <scope>NUCLEOTIDE SEQUENCE [LARGE SCALE GENOMIC DNA]</scope>
    <source>
        <strain evidence="1 4">B120</strain>
        <strain evidence="2 3">B149</strain>
    </source>
</reference>
<organism evidence="2 3">
    <name type="scientific">Winslowiella iniecta</name>
    <dbReference type="NCBI Taxonomy" id="1560201"/>
    <lineage>
        <taxon>Bacteria</taxon>
        <taxon>Pseudomonadati</taxon>
        <taxon>Pseudomonadota</taxon>
        <taxon>Gammaproteobacteria</taxon>
        <taxon>Enterobacterales</taxon>
        <taxon>Erwiniaceae</taxon>
        <taxon>Winslowiella</taxon>
    </lineage>
</organism>
<dbReference type="Proteomes" id="UP000036851">
    <property type="component" value="Unassembled WGS sequence"/>
</dbReference>
<evidence type="ECO:0000313" key="3">
    <source>
        <dbReference type="Proteomes" id="UP000036851"/>
    </source>
</evidence>
<evidence type="ECO:0000313" key="1">
    <source>
        <dbReference type="EMBL" id="KOC87528.1"/>
    </source>
</evidence>
<keyword evidence="4" id="KW-1185">Reference proteome</keyword>
<evidence type="ECO:0000313" key="4">
    <source>
        <dbReference type="Proteomes" id="UP000037088"/>
    </source>
</evidence>
<gene>
    <name evidence="1" type="ORF">NG42_20205</name>
    <name evidence="2" type="ORF">NG43_20830</name>
</gene>